<dbReference type="Proteomes" id="UP000807342">
    <property type="component" value="Unassembled WGS sequence"/>
</dbReference>
<accession>A0A9P6C5M0</accession>
<comment type="caution">
    <text evidence="1">The sequence shown here is derived from an EMBL/GenBank/DDBJ whole genome shotgun (WGS) entry which is preliminary data.</text>
</comment>
<reference evidence="1" key="1">
    <citation type="submission" date="2020-11" db="EMBL/GenBank/DDBJ databases">
        <authorList>
            <consortium name="DOE Joint Genome Institute"/>
            <person name="Ahrendt S."/>
            <person name="Riley R."/>
            <person name="Andreopoulos W."/>
            <person name="Labutti K."/>
            <person name="Pangilinan J."/>
            <person name="Ruiz-Duenas F.J."/>
            <person name="Barrasa J.M."/>
            <person name="Sanchez-Garcia M."/>
            <person name="Camarero S."/>
            <person name="Miyauchi S."/>
            <person name="Serrano A."/>
            <person name="Linde D."/>
            <person name="Babiker R."/>
            <person name="Drula E."/>
            <person name="Ayuso-Fernandez I."/>
            <person name="Pacheco R."/>
            <person name="Padilla G."/>
            <person name="Ferreira P."/>
            <person name="Barriuso J."/>
            <person name="Kellner H."/>
            <person name="Castanera R."/>
            <person name="Alfaro M."/>
            <person name="Ramirez L."/>
            <person name="Pisabarro A.G."/>
            <person name="Kuo A."/>
            <person name="Tritt A."/>
            <person name="Lipzen A."/>
            <person name="He G."/>
            <person name="Yan M."/>
            <person name="Ng V."/>
            <person name="Cullen D."/>
            <person name="Martin F."/>
            <person name="Rosso M.-N."/>
            <person name="Henrissat B."/>
            <person name="Hibbett D."/>
            <person name="Martinez A.T."/>
            <person name="Grigoriev I.V."/>
        </authorList>
    </citation>
    <scope>NUCLEOTIDE SEQUENCE</scope>
    <source>
        <strain evidence="1">MF-IS2</strain>
    </source>
</reference>
<dbReference type="OrthoDB" id="2959283at2759"/>
<dbReference type="SUPFAM" id="SSF56112">
    <property type="entry name" value="Protein kinase-like (PK-like)"/>
    <property type="match status" value="1"/>
</dbReference>
<evidence type="ECO:0000313" key="2">
    <source>
        <dbReference type="Proteomes" id="UP000807342"/>
    </source>
</evidence>
<gene>
    <name evidence="1" type="ORF">P691DRAFT_759143</name>
</gene>
<dbReference type="EMBL" id="MU151133">
    <property type="protein sequence ID" value="KAF9449363.1"/>
    <property type="molecule type" value="Genomic_DNA"/>
</dbReference>
<dbReference type="AlphaFoldDB" id="A0A9P6C5M0"/>
<proteinExistence type="predicted"/>
<sequence length="264" mass="28421">MRSKPALAPDIKLTAGGSSPQFSPRVTMKFISPSILLFSLYFVNGASVAALPAGTEERSIAPRQDVNSTITVGGKQYKLVDEFSGESGAKTFKAQAVVGGGTYYAKRPTRNPPPTDFTTEVTNTQKASEVLGTNTFVSSGTDKGYFWMITAPAPGGEIYLRWAGNKTKFATKASCEADMMTARGVVVSQNEKLAINPLTHFVHGDNHPGNWFVATTGTINTAVPIDFGIVRPPPPTTNIEELVQAQYVYNANMWNLFSQGGFCH</sequence>
<protein>
    <submittedName>
        <fullName evidence="1">Uncharacterized protein</fullName>
    </submittedName>
</protein>
<keyword evidence="2" id="KW-1185">Reference proteome</keyword>
<evidence type="ECO:0000313" key="1">
    <source>
        <dbReference type="EMBL" id="KAF9449363.1"/>
    </source>
</evidence>
<dbReference type="InterPro" id="IPR011009">
    <property type="entry name" value="Kinase-like_dom_sf"/>
</dbReference>
<organism evidence="1 2">
    <name type="scientific">Macrolepiota fuliginosa MF-IS2</name>
    <dbReference type="NCBI Taxonomy" id="1400762"/>
    <lineage>
        <taxon>Eukaryota</taxon>
        <taxon>Fungi</taxon>
        <taxon>Dikarya</taxon>
        <taxon>Basidiomycota</taxon>
        <taxon>Agaricomycotina</taxon>
        <taxon>Agaricomycetes</taxon>
        <taxon>Agaricomycetidae</taxon>
        <taxon>Agaricales</taxon>
        <taxon>Agaricineae</taxon>
        <taxon>Agaricaceae</taxon>
        <taxon>Macrolepiota</taxon>
    </lineage>
</organism>
<name>A0A9P6C5M0_9AGAR</name>